<comment type="caution">
    <text evidence="3">The sequence shown here is derived from an EMBL/GenBank/DDBJ whole genome shotgun (WGS) entry which is preliminary data.</text>
</comment>
<organism evidence="3 4">
    <name type="scientific">Agaricus bisporus var. burnettii</name>
    <dbReference type="NCBI Taxonomy" id="192524"/>
    <lineage>
        <taxon>Eukaryota</taxon>
        <taxon>Fungi</taxon>
        <taxon>Dikarya</taxon>
        <taxon>Basidiomycota</taxon>
        <taxon>Agaricomycotina</taxon>
        <taxon>Agaricomycetes</taxon>
        <taxon>Agaricomycetidae</taxon>
        <taxon>Agaricales</taxon>
        <taxon>Agaricineae</taxon>
        <taxon>Agaricaceae</taxon>
        <taxon>Agaricus</taxon>
    </lineage>
</organism>
<feature type="compositionally biased region" description="Polar residues" evidence="1">
    <location>
        <begin position="1153"/>
        <end position="1162"/>
    </location>
</feature>
<feature type="compositionally biased region" description="Basic and acidic residues" evidence="1">
    <location>
        <begin position="984"/>
        <end position="1005"/>
    </location>
</feature>
<proteinExistence type="predicted"/>
<feature type="compositionally biased region" description="Low complexity" evidence="1">
    <location>
        <begin position="823"/>
        <end position="860"/>
    </location>
</feature>
<dbReference type="EMBL" id="JABXXO010000014">
    <property type="protein sequence ID" value="KAF7760771.1"/>
    <property type="molecule type" value="Genomic_DNA"/>
</dbReference>
<keyword evidence="2" id="KW-0812">Transmembrane</keyword>
<keyword evidence="2" id="KW-1133">Transmembrane helix</keyword>
<feature type="compositionally biased region" description="Low complexity" evidence="1">
    <location>
        <begin position="665"/>
        <end position="722"/>
    </location>
</feature>
<evidence type="ECO:0000256" key="1">
    <source>
        <dbReference type="SAM" id="MobiDB-lite"/>
    </source>
</evidence>
<feature type="region of interest" description="Disordered" evidence="1">
    <location>
        <begin position="519"/>
        <end position="755"/>
    </location>
</feature>
<feature type="region of interest" description="Disordered" evidence="1">
    <location>
        <begin position="916"/>
        <end position="1005"/>
    </location>
</feature>
<evidence type="ECO:0000313" key="4">
    <source>
        <dbReference type="Proteomes" id="UP000629468"/>
    </source>
</evidence>
<feature type="compositionally biased region" description="Low complexity" evidence="1">
    <location>
        <begin position="568"/>
        <end position="609"/>
    </location>
</feature>
<feature type="compositionally biased region" description="Low complexity" evidence="1">
    <location>
        <begin position="1125"/>
        <end position="1148"/>
    </location>
</feature>
<evidence type="ECO:0000313" key="3">
    <source>
        <dbReference type="EMBL" id="KAF7760771.1"/>
    </source>
</evidence>
<accession>A0A8H7C1T9</accession>
<feature type="transmembrane region" description="Helical" evidence="2">
    <location>
        <begin position="318"/>
        <end position="345"/>
    </location>
</feature>
<sequence>MFFARSSRQASPESPNNAPANGNSQSSARPSNHQRDNSQPSSASPAPRISRDSESYPSWLPRRPPPPAPASTMHSSNSVPEPDPDTDAELFASIGGRKPTPRSVRIVSLQGVIPPGSRKPCRRRTDTSRPRGWSRATAPRLSAADDQGGFSYPYYTSLRIPQPKFNAKTLDLKTIVTPSFLARLYFNLFPFLAFTHLPLQTYFDFNAVFVLIEVSRYPNPEAPGVPGSGRNWALAAAAYIACWVTWIVCVFLFYELAYSFIRRWRLRRPPIMPIYLSAPAYTFASLTSYTNFRFLLYLRLEAFFGDNGSLRDGLAETFYWYSQNLPTVALLIPRAGLCLAILFAFSSPQAQTFSLANMGINNRDHTYFRRHDGTLTGYARGVLIANAAWAAWRILVLLVSWVGLWILSGQGFAGLCGPRYRWEEEDAEKTKSSIYSTENDSKRNIDALAWTWKECTRLRIQDVYELCLNTPALKWSSNTSPAWGKEKGKAPEEQDPVEVQRVLAAVGIPTVPAPARRRGLTEDFFDTPKEERNIQLRHRDSDKGIGPSTLPYPFNQHGSAQVSSQGFTPSPSKSKSKHSTPTSGKSHVSNESTSSTSSTGSSSSGSTENDTGEDEEEEEDGFDESEEVLSTSGHGSNSMSSLGHPITPSRRYPFSLRQPTGRGNSTSSRSHQSRPSQSGVSQSGVSYSGISQSTGNRPSTDSPSSPSDAMSSSSSRARALSQGSGGSGIPMPPRHPHAQTRSMRPPSMALPPVPSDAAVEFPSIRIRADSGILPGVTTMGAELMMHDDGESVYSNESASDEQQDEVGLLSPVGSHTNLGVPASGISGSGSSRSRTGSSARSRNNSNRSQRSSNPAMRSRVSSIGVIVRSRAQSLMQSVSATSLEIAQSVTRMRTNSSMARLEEETVAHQLPELSVSTSAVWSSRPRDASGSTQESNGVSISSPQAWEDRGYVSASSHSRSGSGSGGENWTFGQPMPFMRPGNSHLREEVLSSDSERGGVREEGEIEEVTREFGPTTTRIIHPQTLTGPGVPGITQLSASFDTVSVGGGSSTTRPRTRSSIPSQIPLEVGLLGTESRTSGSTNVDSIPWGRYRLQEPYAMGAMRGHRHSSGYEPGLGPGPVDERSMSSSSSPRRVVTAGHSTSTGTASAPDVSTAAQSFVTSPGTGGGTTTTESSEKVE</sequence>
<keyword evidence="2" id="KW-0472">Membrane</keyword>
<feature type="compositionally biased region" description="Acidic residues" evidence="1">
    <location>
        <begin position="610"/>
        <end position="627"/>
    </location>
</feature>
<feature type="compositionally biased region" description="Polar residues" evidence="1">
    <location>
        <begin position="1"/>
        <end position="31"/>
    </location>
</feature>
<reference evidence="3 4" key="1">
    <citation type="journal article" name="Sci. Rep.">
        <title>Telomere-to-telomere assembled and centromere annotated genomes of the two main subspecies of the button mushroom Agaricus bisporus reveal especially polymorphic chromosome ends.</title>
        <authorList>
            <person name="Sonnenberg A.S.M."/>
            <person name="Sedaghat-Telgerd N."/>
            <person name="Lavrijssen B."/>
            <person name="Ohm R.A."/>
            <person name="Hendrickx P.M."/>
            <person name="Scholtmeijer K."/>
            <person name="Baars J.J.P."/>
            <person name="van Peer A."/>
        </authorList>
    </citation>
    <scope>NUCLEOTIDE SEQUENCE [LARGE SCALE GENOMIC DNA]</scope>
    <source>
        <strain evidence="3 4">H119_p4</strain>
    </source>
</reference>
<feature type="region of interest" description="Disordered" evidence="1">
    <location>
        <begin position="1"/>
        <end position="140"/>
    </location>
</feature>
<gene>
    <name evidence="3" type="ORF">Agabi119p4_10180</name>
</gene>
<feature type="region of interest" description="Disordered" evidence="1">
    <location>
        <begin position="1103"/>
        <end position="1178"/>
    </location>
</feature>
<name>A0A8H7C1T9_AGABI</name>
<feature type="transmembrane region" description="Helical" evidence="2">
    <location>
        <begin position="232"/>
        <end position="254"/>
    </location>
</feature>
<protein>
    <submittedName>
        <fullName evidence="3">Uncharacterized protein</fullName>
    </submittedName>
</protein>
<feature type="transmembrane region" description="Helical" evidence="2">
    <location>
        <begin position="274"/>
        <end position="298"/>
    </location>
</feature>
<feature type="compositionally biased region" description="Polar residues" evidence="1">
    <location>
        <begin position="556"/>
        <end position="567"/>
    </location>
</feature>
<dbReference type="AlphaFoldDB" id="A0A8H7C1T9"/>
<feature type="compositionally biased region" description="Low complexity" evidence="1">
    <location>
        <begin position="630"/>
        <end position="643"/>
    </location>
</feature>
<dbReference type="Proteomes" id="UP000629468">
    <property type="component" value="Unassembled WGS sequence"/>
</dbReference>
<feature type="region of interest" description="Disordered" evidence="1">
    <location>
        <begin position="790"/>
        <end position="860"/>
    </location>
</feature>
<feature type="compositionally biased region" description="Polar residues" evidence="1">
    <location>
        <begin position="929"/>
        <end position="944"/>
    </location>
</feature>
<feature type="compositionally biased region" description="Basic and acidic residues" evidence="1">
    <location>
        <begin position="526"/>
        <end position="543"/>
    </location>
</feature>
<feature type="transmembrane region" description="Helical" evidence="2">
    <location>
        <begin position="390"/>
        <end position="408"/>
    </location>
</feature>
<evidence type="ECO:0000256" key="2">
    <source>
        <dbReference type="SAM" id="Phobius"/>
    </source>
</evidence>
<feature type="compositionally biased region" description="Low complexity" evidence="1">
    <location>
        <begin position="38"/>
        <end position="48"/>
    </location>
</feature>